<keyword evidence="3" id="KW-1185">Reference proteome</keyword>
<protein>
    <submittedName>
        <fullName evidence="2">Jg9092 protein</fullName>
    </submittedName>
</protein>
<feature type="region of interest" description="Disordered" evidence="1">
    <location>
        <begin position="49"/>
        <end position="79"/>
    </location>
</feature>
<evidence type="ECO:0000313" key="2">
    <source>
        <dbReference type="EMBL" id="CAH2241977.1"/>
    </source>
</evidence>
<dbReference type="AlphaFoldDB" id="A0A8S4S226"/>
<name>A0A8S4S226_9NEOP</name>
<evidence type="ECO:0000256" key="1">
    <source>
        <dbReference type="SAM" id="MobiDB-lite"/>
    </source>
</evidence>
<dbReference type="EMBL" id="CAKXAJ010025603">
    <property type="protein sequence ID" value="CAH2241977.1"/>
    <property type="molecule type" value="Genomic_DNA"/>
</dbReference>
<organism evidence="2 3">
    <name type="scientific">Pararge aegeria aegeria</name>
    <dbReference type="NCBI Taxonomy" id="348720"/>
    <lineage>
        <taxon>Eukaryota</taxon>
        <taxon>Metazoa</taxon>
        <taxon>Ecdysozoa</taxon>
        <taxon>Arthropoda</taxon>
        <taxon>Hexapoda</taxon>
        <taxon>Insecta</taxon>
        <taxon>Pterygota</taxon>
        <taxon>Neoptera</taxon>
        <taxon>Endopterygota</taxon>
        <taxon>Lepidoptera</taxon>
        <taxon>Glossata</taxon>
        <taxon>Ditrysia</taxon>
        <taxon>Papilionoidea</taxon>
        <taxon>Nymphalidae</taxon>
        <taxon>Satyrinae</taxon>
        <taxon>Satyrini</taxon>
        <taxon>Parargina</taxon>
        <taxon>Pararge</taxon>
    </lineage>
</organism>
<evidence type="ECO:0000313" key="3">
    <source>
        <dbReference type="Proteomes" id="UP000838756"/>
    </source>
</evidence>
<reference evidence="2" key="1">
    <citation type="submission" date="2022-03" db="EMBL/GenBank/DDBJ databases">
        <authorList>
            <person name="Lindestad O."/>
        </authorList>
    </citation>
    <scope>NUCLEOTIDE SEQUENCE</scope>
</reference>
<sequence>MFSSPSKINSYSSIVHVVDNAHGVNVVDNSGGNPFPNNPDGFVIDEAFYQPSKPNYGSNNGDNYPPKKYDNPMLRDDKQ</sequence>
<dbReference type="OrthoDB" id="6927300at2759"/>
<accession>A0A8S4S226</accession>
<dbReference type="Proteomes" id="UP000838756">
    <property type="component" value="Unassembled WGS sequence"/>
</dbReference>
<gene>
    <name evidence="2" type="primary">jg9092</name>
    <name evidence="2" type="ORF">PAEG_LOCUS18355</name>
</gene>
<feature type="compositionally biased region" description="Basic and acidic residues" evidence="1">
    <location>
        <begin position="65"/>
        <end position="79"/>
    </location>
</feature>
<comment type="caution">
    <text evidence="2">The sequence shown here is derived from an EMBL/GenBank/DDBJ whole genome shotgun (WGS) entry which is preliminary data.</text>
</comment>
<proteinExistence type="predicted"/>
<feature type="compositionally biased region" description="Polar residues" evidence="1">
    <location>
        <begin position="52"/>
        <end position="62"/>
    </location>
</feature>